<keyword evidence="2" id="KW-0812">Transmembrane</keyword>
<organism evidence="3 4">
    <name type="scientific">Mycena metata</name>
    <dbReference type="NCBI Taxonomy" id="1033252"/>
    <lineage>
        <taxon>Eukaryota</taxon>
        <taxon>Fungi</taxon>
        <taxon>Dikarya</taxon>
        <taxon>Basidiomycota</taxon>
        <taxon>Agaricomycotina</taxon>
        <taxon>Agaricomycetes</taxon>
        <taxon>Agaricomycetidae</taxon>
        <taxon>Agaricales</taxon>
        <taxon>Marasmiineae</taxon>
        <taxon>Mycenaceae</taxon>
        <taxon>Mycena</taxon>
    </lineage>
</organism>
<evidence type="ECO:0000313" key="4">
    <source>
        <dbReference type="Proteomes" id="UP001215598"/>
    </source>
</evidence>
<feature type="compositionally biased region" description="Basic and acidic residues" evidence="1">
    <location>
        <begin position="401"/>
        <end position="416"/>
    </location>
</feature>
<feature type="transmembrane region" description="Helical" evidence="2">
    <location>
        <begin position="184"/>
        <end position="201"/>
    </location>
</feature>
<evidence type="ECO:0000256" key="1">
    <source>
        <dbReference type="SAM" id="MobiDB-lite"/>
    </source>
</evidence>
<keyword evidence="4" id="KW-1185">Reference proteome</keyword>
<gene>
    <name evidence="3" type="ORF">B0H16DRAFT_1685920</name>
</gene>
<dbReference type="Proteomes" id="UP001215598">
    <property type="component" value="Unassembled WGS sequence"/>
</dbReference>
<feature type="region of interest" description="Disordered" evidence="1">
    <location>
        <begin position="237"/>
        <end position="271"/>
    </location>
</feature>
<comment type="caution">
    <text evidence="3">The sequence shown here is derived from an EMBL/GenBank/DDBJ whole genome shotgun (WGS) entry which is preliminary data.</text>
</comment>
<evidence type="ECO:0000313" key="3">
    <source>
        <dbReference type="EMBL" id="KAJ7770686.1"/>
    </source>
</evidence>
<dbReference type="EMBL" id="JARKIB010000016">
    <property type="protein sequence ID" value="KAJ7770686.1"/>
    <property type="molecule type" value="Genomic_DNA"/>
</dbReference>
<accession>A0AAD7JRX8</accession>
<keyword evidence="2" id="KW-0472">Membrane</keyword>
<feature type="compositionally biased region" description="Basic residues" evidence="1">
    <location>
        <begin position="417"/>
        <end position="427"/>
    </location>
</feature>
<name>A0AAD7JRX8_9AGAR</name>
<dbReference type="AlphaFoldDB" id="A0AAD7JRX8"/>
<sequence length="466" mass="53458">MDNFNKIDATLSAVPGLCNSIRMEKGIAFVRLAGRLKDAITVAQPPTHDAADAPEHLPDGIRTFLGSAIDGLGRQSHNSAGTEAIRHSRERLSRWAGSGRRVYETAWWWVYNVSKIPGGIRKCMKVYPEEEEEEGRNKKGQKYHGFRQKTSGRANTLLVYFTTSTFLGITSRGRGCRCTRIYNIYRILLYTFLFTFVLRVWRPLTKRSETILLTERDFEPWEQSAITRDLARSVFTRGSPSSLRPHHVPGAINAEDHSSGNTKNTTPARGDDISNRGNLLIPLYRLINLVRYYESSGILQWQGLLETSRLILFESRDEYNTISTMFRISTANGTDLSALCISTQPHILKFAPLQPGYMPNAGRHRAAVRGFENEAEILENGQESQRHRREKDRRHGRGRERKTPREDAEGRKEERKKGSKKMKIKKRTYMRLHSDDVHHYNEKKWIGLECITITSITRCRGKFYRG</sequence>
<proteinExistence type="predicted"/>
<keyword evidence="2" id="KW-1133">Transmembrane helix</keyword>
<evidence type="ECO:0000256" key="2">
    <source>
        <dbReference type="SAM" id="Phobius"/>
    </source>
</evidence>
<feature type="compositionally biased region" description="Basic residues" evidence="1">
    <location>
        <begin position="386"/>
        <end position="400"/>
    </location>
</feature>
<feature type="region of interest" description="Disordered" evidence="1">
    <location>
        <begin position="377"/>
        <end position="427"/>
    </location>
</feature>
<protein>
    <submittedName>
        <fullName evidence="3">Uncharacterized protein</fullName>
    </submittedName>
</protein>
<reference evidence="3" key="1">
    <citation type="submission" date="2023-03" db="EMBL/GenBank/DDBJ databases">
        <title>Massive genome expansion in bonnet fungi (Mycena s.s.) driven by repeated elements and novel gene families across ecological guilds.</title>
        <authorList>
            <consortium name="Lawrence Berkeley National Laboratory"/>
            <person name="Harder C.B."/>
            <person name="Miyauchi S."/>
            <person name="Viragh M."/>
            <person name="Kuo A."/>
            <person name="Thoen E."/>
            <person name="Andreopoulos B."/>
            <person name="Lu D."/>
            <person name="Skrede I."/>
            <person name="Drula E."/>
            <person name="Henrissat B."/>
            <person name="Morin E."/>
            <person name="Kohler A."/>
            <person name="Barry K."/>
            <person name="LaButti K."/>
            <person name="Morin E."/>
            <person name="Salamov A."/>
            <person name="Lipzen A."/>
            <person name="Mereny Z."/>
            <person name="Hegedus B."/>
            <person name="Baldrian P."/>
            <person name="Stursova M."/>
            <person name="Weitz H."/>
            <person name="Taylor A."/>
            <person name="Grigoriev I.V."/>
            <person name="Nagy L.G."/>
            <person name="Martin F."/>
            <person name="Kauserud H."/>
        </authorList>
    </citation>
    <scope>NUCLEOTIDE SEQUENCE</scope>
    <source>
        <strain evidence="3">CBHHK182m</strain>
    </source>
</reference>